<keyword evidence="8" id="KW-1185">Reference proteome</keyword>
<comment type="subcellular location">
    <subcellularLocation>
        <location evidence="1">Cell membrane</location>
        <topology evidence="1">Multi-pass membrane protein</topology>
    </subcellularLocation>
</comment>
<evidence type="ECO:0000256" key="5">
    <source>
        <dbReference type="ARBA" id="ARBA00023136"/>
    </source>
</evidence>
<evidence type="ECO:0000313" key="8">
    <source>
        <dbReference type="Proteomes" id="UP000253083"/>
    </source>
</evidence>
<feature type="transmembrane region" description="Helical" evidence="6">
    <location>
        <begin position="148"/>
        <end position="167"/>
    </location>
</feature>
<sequence length="210" mass="22086">MSDYTFLAAIAGILLIGAMSPGPSFFVVAQSALAKSRTHGIATALGTGLGVALFAILASFGVTTLIETVPSAYLIFKLFGGAYLLYLAFKIWRGAREPLVTESLEGKSSGTLFQSFLLGLITQTSNPKTALVIAGIFAAFVPANPPQYTTLAVSIIAFVIDFSWYAVVALSLSTSRTRGVYQRAKTGFDRTAAVFLGAVGIKLLLSKLSS</sequence>
<dbReference type="OrthoDB" id="9804822at2"/>
<comment type="caution">
    <text evidence="7">The sequence shown here is derived from an EMBL/GenBank/DDBJ whole genome shotgun (WGS) entry which is preliminary data.</text>
</comment>
<accession>A0A395JPT1</accession>
<proteinExistence type="predicted"/>
<evidence type="ECO:0000256" key="4">
    <source>
        <dbReference type="ARBA" id="ARBA00022989"/>
    </source>
</evidence>
<dbReference type="RefSeq" id="WP_113953202.1">
    <property type="nucleotide sequence ID" value="NZ_QNRT01000001.1"/>
</dbReference>
<evidence type="ECO:0000256" key="6">
    <source>
        <dbReference type="SAM" id="Phobius"/>
    </source>
</evidence>
<keyword evidence="4 6" id="KW-1133">Transmembrane helix</keyword>
<keyword evidence="2" id="KW-1003">Cell membrane</keyword>
<dbReference type="EMBL" id="QNRT01000001">
    <property type="protein sequence ID" value="RBP53651.1"/>
    <property type="molecule type" value="Genomic_DNA"/>
</dbReference>
<reference evidence="7 8" key="1">
    <citation type="submission" date="2018-06" db="EMBL/GenBank/DDBJ databases">
        <title>Genomic Encyclopedia of Type Strains, Phase IV (KMG-IV): sequencing the most valuable type-strain genomes for metagenomic binning, comparative biology and taxonomic classification.</title>
        <authorList>
            <person name="Goeker M."/>
        </authorList>
    </citation>
    <scope>NUCLEOTIDE SEQUENCE [LARGE SCALE GENOMIC DNA]</scope>
    <source>
        <strain evidence="7 8">DSM 24032</strain>
    </source>
</reference>
<evidence type="ECO:0000256" key="2">
    <source>
        <dbReference type="ARBA" id="ARBA00022475"/>
    </source>
</evidence>
<dbReference type="GO" id="GO:0005886">
    <property type="term" value="C:plasma membrane"/>
    <property type="evidence" value="ECO:0007669"/>
    <property type="project" value="UniProtKB-SubCell"/>
</dbReference>
<evidence type="ECO:0000313" key="7">
    <source>
        <dbReference type="EMBL" id="RBP53651.1"/>
    </source>
</evidence>
<dbReference type="PANTHER" id="PTHR30086:SF19">
    <property type="entry name" value="THREONINE EFFLUX PROTEIN"/>
    <property type="match status" value="1"/>
</dbReference>
<feature type="transmembrane region" description="Helical" evidence="6">
    <location>
        <begin position="73"/>
        <end position="92"/>
    </location>
</feature>
<keyword evidence="3 6" id="KW-0812">Transmembrane</keyword>
<dbReference type="PANTHER" id="PTHR30086">
    <property type="entry name" value="ARGININE EXPORTER PROTEIN ARGO"/>
    <property type="match status" value="1"/>
</dbReference>
<dbReference type="Pfam" id="PF01810">
    <property type="entry name" value="LysE"/>
    <property type="match status" value="1"/>
</dbReference>
<dbReference type="Proteomes" id="UP000253083">
    <property type="component" value="Unassembled WGS sequence"/>
</dbReference>
<dbReference type="GO" id="GO:0015171">
    <property type="term" value="F:amino acid transmembrane transporter activity"/>
    <property type="evidence" value="ECO:0007669"/>
    <property type="project" value="TreeGrafter"/>
</dbReference>
<dbReference type="FunCoup" id="A0A395JPT1">
    <property type="interactions" value="64"/>
</dbReference>
<gene>
    <name evidence="7" type="ORF">DFR28_1011038</name>
</gene>
<feature type="transmembrane region" description="Helical" evidence="6">
    <location>
        <begin position="44"/>
        <end position="66"/>
    </location>
</feature>
<name>A0A395JPT1_9GAMM</name>
<protein>
    <submittedName>
        <fullName evidence="7">Threonine/homoserine/homoserine lactone efflux protein</fullName>
    </submittedName>
</protein>
<dbReference type="AlphaFoldDB" id="A0A395JPT1"/>
<evidence type="ECO:0000256" key="3">
    <source>
        <dbReference type="ARBA" id="ARBA00022692"/>
    </source>
</evidence>
<evidence type="ECO:0000256" key="1">
    <source>
        <dbReference type="ARBA" id="ARBA00004651"/>
    </source>
</evidence>
<feature type="transmembrane region" description="Helical" evidence="6">
    <location>
        <begin position="112"/>
        <end position="141"/>
    </location>
</feature>
<keyword evidence="5 6" id="KW-0472">Membrane</keyword>
<dbReference type="InParanoid" id="A0A395JPT1"/>
<organism evidence="7 8">
    <name type="scientific">Arenicella xantha</name>
    <dbReference type="NCBI Taxonomy" id="644221"/>
    <lineage>
        <taxon>Bacteria</taxon>
        <taxon>Pseudomonadati</taxon>
        <taxon>Pseudomonadota</taxon>
        <taxon>Gammaproteobacteria</taxon>
        <taxon>Arenicellales</taxon>
        <taxon>Arenicellaceae</taxon>
        <taxon>Arenicella</taxon>
    </lineage>
</organism>
<dbReference type="InterPro" id="IPR001123">
    <property type="entry name" value="LeuE-type"/>
</dbReference>